<dbReference type="InterPro" id="IPR040442">
    <property type="entry name" value="Pyrv_kinase-like_dom_sf"/>
</dbReference>
<dbReference type="EMBL" id="BSOS01000086">
    <property type="protein sequence ID" value="GLR68263.1"/>
    <property type="molecule type" value="Genomic_DNA"/>
</dbReference>
<dbReference type="PANTHER" id="PTHR30502:SF0">
    <property type="entry name" value="PHOSPHOENOLPYRUVATE CARBOXYLASE FAMILY PROTEIN"/>
    <property type="match status" value="1"/>
</dbReference>
<evidence type="ECO:0000313" key="5">
    <source>
        <dbReference type="EMBL" id="GLR68263.1"/>
    </source>
</evidence>
<dbReference type="InterPro" id="IPR015813">
    <property type="entry name" value="Pyrv/PenolPyrv_kinase-like_dom"/>
</dbReference>
<name>A0ABQ6AAD0_9PROT</name>
<dbReference type="Proteomes" id="UP001156641">
    <property type="component" value="Unassembled WGS sequence"/>
</dbReference>
<evidence type="ECO:0000256" key="2">
    <source>
        <dbReference type="ARBA" id="ARBA00022723"/>
    </source>
</evidence>
<evidence type="ECO:0000256" key="3">
    <source>
        <dbReference type="ARBA" id="ARBA00023239"/>
    </source>
</evidence>
<comment type="caution">
    <text evidence="5">The sequence shown here is derived from an EMBL/GenBank/DDBJ whole genome shotgun (WGS) entry which is preliminary data.</text>
</comment>
<proteinExistence type="inferred from homology"/>
<evidence type="ECO:0000313" key="6">
    <source>
        <dbReference type="Proteomes" id="UP001156641"/>
    </source>
</evidence>
<organism evidence="5 6">
    <name type="scientific">Acidocella aquatica</name>
    <dbReference type="NCBI Taxonomy" id="1922313"/>
    <lineage>
        <taxon>Bacteria</taxon>
        <taxon>Pseudomonadati</taxon>
        <taxon>Pseudomonadota</taxon>
        <taxon>Alphaproteobacteria</taxon>
        <taxon>Acetobacterales</taxon>
        <taxon>Acidocellaceae</taxon>
        <taxon>Acidocella</taxon>
    </lineage>
</organism>
<dbReference type="Gene3D" id="3.20.20.60">
    <property type="entry name" value="Phosphoenolpyruvate-binding domains"/>
    <property type="match status" value="1"/>
</dbReference>
<keyword evidence="2" id="KW-0479">Metal-binding</keyword>
<dbReference type="InterPro" id="IPR005000">
    <property type="entry name" value="Aldolase/citrate-lyase_domain"/>
</dbReference>
<dbReference type="SUPFAM" id="SSF51621">
    <property type="entry name" value="Phosphoenolpyruvate/pyruvate domain"/>
    <property type="match status" value="1"/>
</dbReference>
<evidence type="ECO:0000259" key="4">
    <source>
        <dbReference type="Pfam" id="PF03328"/>
    </source>
</evidence>
<sequence>MDKIREAAAAGRPSFGCWIALDCNVAAEIMGKAGYDWVILDTQHGGISWDSLLPVIQAFDLGGTRSMVRVGWNDPMQIMRALDLGAFGVIVPMVSTAAQARIAAEATRYPPHGIRSFGPVRNYYAAPGAAAPEPLCFVMIETAEAMENLDEIAATPGVDGLFVGPVDLALSLGLGAALVMPEQVLTAVLRVGEACRRHRVISGCASLGMANAQTLAQAGIQFLPISSDGGLLRRAAAADLAQARGWRQGHATAP</sequence>
<keyword evidence="6" id="KW-1185">Reference proteome</keyword>
<dbReference type="InterPro" id="IPR050251">
    <property type="entry name" value="HpcH-HpaI_aldolase"/>
</dbReference>
<accession>A0ABQ6AAD0</accession>
<evidence type="ECO:0000256" key="1">
    <source>
        <dbReference type="ARBA" id="ARBA00005568"/>
    </source>
</evidence>
<protein>
    <submittedName>
        <fullName evidence="5">Aldolase</fullName>
    </submittedName>
</protein>
<feature type="domain" description="HpcH/HpaI aldolase/citrate lyase" evidence="4">
    <location>
        <begin position="15"/>
        <end position="234"/>
    </location>
</feature>
<comment type="similarity">
    <text evidence="1">Belongs to the HpcH/HpaI aldolase family.</text>
</comment>
<gene>
    <name evidence="5" type="ORF">GCM10010909_29440</name>
</gene>
<keyword evidence="3" id="KW-0456">Lyase</keyword>
<dbReference type="RefSeq" id="WP_284259107.1">
    <property type="nucleotide sequence ID" value="NZ_BSOS01000086.1"/>
</dbReference>
<reference evidence="6" key="1">
    <citation type="journal article" date="2019" name="Int. J. Syst. Evol. Microbiol.">
        <title>The Global Catalogue of Microorganisms (GCM) 10K type strain sequencing project: providing services to taxonomists for standard genome sequencing and annotation.</title>
        <authorList>
            <consortium name="The Broad Institute Genomics Platform"/>
            <consortium name="The Broad Institute Genome Sequencing Center for Infectious Disease"/>
            <person name="Wu L."/>
            <person name="Ma J."/>
        </authorList>
    </citation>
    <scope>NUCLEOTIDE SEQUENCE [LARGE SCALE GENOMIC DNA]</scope>
    <source>
        <strain evidence="6">NBRC 112502</strain>
    </source>
</reference>
<dbReference type="PANTHER" id="PTHR30502">
    <property type="entry name" value="2-KETO-3-DEOXY-L-RHAMNONATE ALDOLASE"/>
    <property type="match status" value="1"/>
</dbReference>
<dbReference type="Pfam" id="PF03328">
    <property type="entry name" value="HpcH_HpaI"/>
    <property type="match status" value="1"/>
</dbReference>